<protein>
    <submittedName>
        <fullName evidence="2">Acyl carrier protein</fullName>
    </submittedName>
</protein>
<dbReference type="EMBL" id="JAAIKT010000133">
    <property type="protein sequence ID" value="NEW77625.1"/>
    <property type="molecule type" value="Genomic_DNA"/>
</dbReference>
<dbReference type="RefSeq" id="WP_164437113.1">
    <property type="nucleotide sequence ID" value="NZ_JAAIKT010000133.1"/>
</dbReference>
<dbReference type="Pfam" id="PF00550">
    <property type="entry name" value="PP-binding"/>
    <property type="match status" value="1"/>
</dbReference>
<keyword evidence="3" id="KW-1185">Reference proteome</keyword>
<name>A0A6G4AW73_9ACTN</name>
<accession>A0A6G4AW73</accession>
<dbReference type="Gene3D" id="1.10.1200.10">
    <property type="entry name" value="ACP-like"/>
    <property type="match status" value="1"/>
</dbReference>
<comment type="caution">
    <text evidence="2">The sequence shown here is derived from an EMBL/GenBank/DDBJ whole genome shotgun (WGS) entry which is preliminary data.</text>
</comment>
<dbReference type="SUPFAM" id="SSF47336">
    <property type="entry name" value="ACP-like"/>
    <property type="match status" value="1"/>
</dbReference>
<evidence type="ECO:0000313" key="3">
    <source>
        <dbReference type="Proteomes" id="UP000476310"/>
    </source>
</evidence>
<dbReference type="InterPro" id="IPR009081">
    <property type="entry name" value="PP-bd_ACP"/>
</dbReference>
<evidence type="ECO:0000259" key="1">
    <source>
        <dbReference type="PROSITE" id="PS50075"/>
    </source>
</evidence>
<dbReference type="AlphaFoldDB" id="A0A6G4AW73"/>
<feature type="domain" description="Carrier" evidence="1">
    <location>
        <begin position="9"/>
        <end position="83"/>
    </location>
</feature>
<gene>
    <name evidence="2" type="ORF">G4H13_46790</name>
</gene>
<evidence type="ECO:0000313" key="2">
    <source>
        <dbReference type="EMBL" id="NEW77625.1"/>
    </source>
</evidence>
<dbReference type="Proteomes" id="UP000476310">
    <property type="component" value="Unassembled WGS sequence"/>
</dbReference>
<reference evidence="2" key="1">
    <citation type="submission" date="2020-02" db="EMBL/GenBank/DDBJ databases">
        <title>A new Streptomyces sp. for controlling soil-borne diseases.</title>
        <authorList>
            <person name="Li X."/>
            <person name="Tian Y."/>
            <person name="Gao K."/>
        </authorList>
    </citation>
    <scope>NUCLEOTIDE SEQUENCE [LARGE SCALE GENOMIC DNA]</scope>
    <source>
        <strain evidence="2">0250</strain>
    </source>
</reference>
<dbReference type="InterPro" id="IPR036736">
    <property type="entry name" value="ACP-like_sf"/>
</dbReference>
<sequence>MDQGIQGMLPSKELIEKVRRSWVDVLGTQDVPTDVSFFQSGGNSLLLVLLHGELSKLAARALTLEELFRADTVRSQALLLMQA</sequence>
<dbReference type="PROSITE" id="PS50075">
    <property type="entry name" value="CARRIER"/>
    <property type="match status" value="1"/>
</dbReference>
<organism evidence="2 3">
    <name type="scientific">Streptomyces rhizosphaericus</name>
    <dbReference type="NCBI Taxonomy" id="114699"/>
    <lineage>
        <taxon>Bacteria</taxon>
        <taxon>Bacillati</taxon>
        <taxon>Actinomycetota</taxon>
        <taxon>Actinomycetes</taxon>
        <taxon>Kitasatosporales</taxon>
        <taxon>Streptomycetaceae</taxon>
        <taxon>Streptomyces</taxon>
        <taxon>Streptomyces violaceusniger group</taxon>
    </lineage>
</organism>
<proteinExistence type="predicted"/>